<evidence type="ECO:0000313" key="3">
    <source>
        <dbReference type="Proteomes" id="UP000663792"/>
    </source>
</evidence>
<dbReference type="Proteomes" id="UP000663792">
    <property type="component" value="Unassembled WGS sequence"/>
</dbReference>
<accession>A0A938YDU1</accession>
<dbReference type="InterPro" id="IPR000182">
    <property type="entry name" value="GNAT_dom"/>
</dbReference>
<dbReference type="AlphaFoldDB" id="A0A938YDU1"/>
<sequence>MERHPLLRGRRGPAVATYPDGRPLIGASVRLDRVGPTGPPDLPELSELFEALDDERVWAGGFAGGPAARPTGPAGLAALLPDPVPGGRVAYLVRSLRDTAAGPAGTVLGTSSLGDAVLADERVHLGWTAYRPAVWGTGINVETKLLLLEHVFTDCGFGRVKIQTDARNARSQAAIARLGATREGVLRRHKVRADGTFRDTVVFSIVVDEWPAVRDGLRARLAALGRPD</sequence>
<feature type="domain" description="N-acetyltransferase" evidence="1">
    <location>
        <begin position="91"/>
        <end position="180"/>
    </location>
</feature>
<proteinExistence type="predicted"/>
<dbReference type="Gene3D" id="3.40.630.30">
    <property type="match status" value="1"/>
</dbReference>
<dbReference type="PANTHER" id="PTHR43610">
    <property type="entry name" value="BLL6696 PROTEIN"/>
    <property type="match status" value="1"/>
</dbReference>
<name>A0A938YDU1_9ACTN</name>
<gene>
    <name evidence="2" type="ORF">JL106_10670</name>
</gene>
<evidence type="ECO:0000313" key="2">
    <source>
        <dbReference type="EMBL" id="MBM9467743.1"/>
    </source>
</evidence>
<keyword evidence="3" id="KW-1185">Reference proteome</keyword>
<protein>
    <submittedName>
        <fullName evidence="2">GNAT family N-acetyltransferase</fullName>
    </submittedName>
</protein>
<dbReference type="Pfam" id="PF13302">
    <property type="entry name" value="Acetyltransf_3"/>
    <property type="match status" value="1"/>
</dbReference>
<reference evidence="2" key="1">
    <citation type="submission" date="2021-01" db="EMBL/GenBank/DDBJ databases">
        <title>YIM 132084 draft genome.</title>
        <authorList>
            <person name="An D."/>
        </authorList>
    </citation>
    <scope>NUCLEOTIDE SEQUENCE</scope>
    <source>
        <strain evidence="2">YIM 132084</strain>
    </source>
</reference>
<dbReference type="EMBL" id="JAERWK010000012">
    <property type="protein sequence ID" value="MBM9467743.1"/>
    <property type="molecule type" value="Genomic_DNA"/>
</dbReference>
<organism evidence="2 3">
    <name type="scientific">Nakamurella leprariae</name>
    <dbReference type="NCBI Taxonomy" id="2803911"/>
    <lineage>
        <taxon>Bacteria</taxon>
        <taxon>Bacillati</taxon>
        <taxon>Actinomycetota</taxon>
        <taxon>Actinomycetes</taxon>
        <taxon>Nakamurellales</taxon>
        <taxon>Nakamurellaceae</taxon>
        <taxon>Nakamurella</taxon>
    </lineage>
</organism>
<dbReference type="SUPFAM" id="SSF55729">
    <property type="entry name" value="Acyl-CoA N-acyltransferases (Nat)"/>
    <property type="match status" value="1"/>
</dbReference>
<dbReference type="PANTHER" id="PTHR43610:SF1">
    <property type="entry name" value="N-ACETYLTRANSFERASE DOMAIN-CONTAINING PROTEIN"/>
    <property type="match status" value="1"/>
</dbReference>
<comment type="caution">
    <text evidence="2">The sequence shown here is derived from an EMBL/GenBank/DDBJ whole genome shotgun (WGS) entry which is preliminary data.</text>
</comment>
<dbReference type="GO" id="GO:0016747">
    <property type="term" value="F:acyltransferase activity, transferring groups other than amino-acyl groups"/>
    <property type="evidence" value="ECO:0007669"/>
    <property type="project" value="InterPro"/>
</dbReference>
<evidence type="ECO:0000259" key="1">
    <source>
        <dbReference type="Pfam" id="PF13302"/>
    </source>
</evidence>
<dbReference type="InterPro" id="IPR016181">
    <property type="entry name" value="Acyl_CoA_acyltransferase"/>
</dbReference>